<dbReference type="InterPro" id="IPR050360">
    <property type="entry name" value="MFS_Sugar_Transporters"/>
</dbReference>
<dbReference type="GO" id="GO:0016020">
    <property type="term" value="C:membrane"/>
    <property type="evidence" value="ECO:0007669"/>
    <property type="project" value="UniProtKB-SubCell"/>
</dbReference>
<dbReference type="EMBL" id="UFAJ01000001">
    <property type="protein sequence ID" value="SSD58257.1"/>
    <property type="molecule type" value="Genomic_DNA"/>
</dbReference>
<dbReference type="OrthoDB" id="6612291at2759"/>
<evidence type="ECO:0000256" key="2">
    <source>
        <dbReference type="ARBA" id="ARBA00010992"/>
    </source>
</evidence>
<feature type="transmembrane region" description="Helical" evidence="8">
    <location>
        <begin position="428"/>
        <end position="447"/>
    </location>
</feature>
<dbReference type="VEuPathDB" id="FungiDB:SCODWIG_00018"/>
<dbReference type="FunFam" id="1.20.1250.20:FF:000078">
    <property type="entry name" value="MFS maltose transporter, putative"/>
    <property type="match status" value="1"/>
</dbReference>
<evidence type="ECO:0000313" key="11">
    <source>
        <dbReference type="Proteomes" id="UP000262825"/>
    </source>
</evidence>
<proteinExistence type="inferred from homology"/>
<dbReference type="InterPro" id="IPR005828">
    <property type="entry name" value="MFS_sugar_transport-like"/>
</dbReference>
<dbReference type="Gene3D" id="1.20.1250.20">
    <property type="entry name" value="MFS general substrate transporter like domains"/>
    <property type="match status" value="1"/>
</dbReference>
<dbReference type="PROSITE" id="PS50850">
    <property type="entry name" value="MFS"/>
    <property type="match status" value="1"/>
</dbReference>
<evidence type="ECO:0000256" key="6">
    <source>
        <dbReference type="ARBA" id="ARBA00023136"/>
    </source>
</evidence>
<dbReference type="Proteomes" id="UP000262825">
    <property type="component" value="Unassembled WGS sequence"/>
</dbReference>
<gene>
    <name evidence="10" type="ORF">SCODWIG_00018</name>
</gene>
<dbReference type="SUPFAM" id="SSF103473">
    <property type="entry name" value="MFS general substrate transporter"/>
    <property type="match status" value="1"/>
</dbReference>
<keyword evidence="4 8" id="KW-0812">Transmembrane</keyword>
<dbReference type="InterPro" id="IPR003663">
    <property type="entry name" value="Sugar/inositol_transpt"/>
</dbReference>
<evidence type="ECO:0000313" key="10">
    <source>
        <dbReference type="EMBL" id="SSD58257.1"/>
    </source>
</evidence>
<keyword evidence="3 7" id="KW-0813">Transport</keyword>
<reference evidence="11" key="1">
    <citation type="submission" date="2018-06" db="EMBL/GenBank/DDBJ databases">
        <authorList>
            <person name="Guldener U."/>
        </authorList>
    </citation>
    <scope>NUCLEOTIDE SEQUENCE [LARGE SCALE GENOMIC DNA]</scope>
    <source>
        <strain evidence="11">UTAD17</strain>
    </source>
</reference>
<evidence type="ECO:0000256" key="5">
    <source>
        <dbReference type="ARBA" id="ARBA00022989"/>
    </source>
</evidence>
<keyword evidence="11" id="KW-1185">Reference proteome</keyword>
<feature type="transmembrane region" description="Helical" evidence="8">
    <location>
        <begin position="202"/>
        <end position="222"/>
    </location>
</feature>
<evidence type="ECO:0000256" key="3">
    <source>
        <dbReference type="ARBA" id="ARBA00022448"/>
    </source>
</evidence>
<feature type="transmembrane region" description="Helical" evidence="8">
    <location>
        <begin position="459"/>
        <end position="482"/>
    </location>
</feature>
<feature type="transmembrane region" description="Helical" evidence="8">
    <location>
        <begin position="364"/>
        <end position="382"/>
    </location>
</feature>
<protein>
    <submittedName>
        <fullName evidence="10">Related to maltose permease</fullName>
    </submittedName>
</protein>
<keyword evidence="5 8" id="KW-1133">Transmembrane helix</keyword>
<dbReference type="InterPro" id="IPR020846">
    <property type="entry name" value="MFS_dom"/>
</dbReference>
<keyword evidence="6 8" id="KW-0472">Membrane</keyword>
<feature type="transmembrane region" description="Helical" evidence="8">
    <location>
        <begin position="112"/>
        <end position="132"/>
    </location>
</feature>
<dbReference type="PANTHER" id="PTHR48022">
    <property type="entry name" value="PLASTIDIC GLUCOSE TRANSPORTER 4"/>
    <property type="match status" value="1"/>
</dbReference>
<dbReference type="NCBIfam" id="TIGR00879">
    <property type="entry name" value="SP"/>
    <property type="match status" value="1"/>
</dbReference>
<feature type="transmembrane region" description="Helical" evidence="8">
    <location>
        <begin position="389"/>
        <end position="408"/>
    </location>
</feature>
<evidence type="ECO:0000256" key="7">
    <source>
        <dbReference type="RuleBase" id="RU003346"/>
    </source>
</evidence>
<evidence type="ECO:0000256" key="1">
    <source>
        <dbReference type="ARBA" id="ARBA00004141"/>
    </source>
</evidence>
<dbReference type="Pfam" id="PF00083">
    <property type="entry name" value="Sugar_tr"/>
    <property type="match status" value="1"/>
</dbReference>
<sequence>MSNLVGKDSDSALKIAEKVVGKDTESIVLENNEIEIENVFSQSKQYVEQEKEISVLTAIRKYPREILWSSVFTLGVVMAGYDGQIIASFYSLPAFQKKFGVLGSDGTYPVQSSVQIALGMGSPIGQVIGCLFGAYPMEWFGRKWTYAATLICCIGFVFWQFFAPNIGVLIAGEIIGGLFWGVVVLIGPTYASEISQIKLRGVLTTLTNMGFVIGQFVANGVADGFATNTSKWAYKVPFAIQFIWPVLILVILPFAPESPYWLVRKGKMDAAKKSVRKICGPKASEEIVENRLMVIVNTTSLEDELEKSSSYWDLFKGSNLRRTEVATVVYSIQVFCGVPFAVNYSTYFFSIATDIKTSVSFDLALGSAAIGFAATCSAWVFLSYFGRRFIYNVCMVLLTTVLFVIGFLDCPKSYTSHESLAYAQASLMLVWNFIYQMSAGATAFTIISENSAMNVRSKTIAFATAVQALFFIVATVVVPYMLNPDNGNLRGKTGFVFGAFCFVCTVWSFFRLPETSGRSYEELDIMYHRGIPAREFKNYDCYAEINNTTIFVNDKDENSLTEL</sequence>
<dbReference type="GO" id="GO:0005351">
    <property type="term" value="F:carbohydrate:proton symporter activity"/>
    <property type="evidence" value="ECO:0007669"/>
    <property type="project" value="TreeGrafter"/>
</dbReference>
<feature type="transmembrane region" description="Helical" evidence="8">
    <location>
        <begin position="325"/>
        <end position="344"/>
    </location>
</feature>
<dbReference type="PROSITE" id="PS00216">
    <property type="entry name" value="SUGAR_TRANSPORT_1"/>
    <property type="match status" value="1"/>
</dbReference>
<evidence type="ECO:0000256" key="4">
    <source>
        <dbReference type="ARBA" id="ARBA00022692"/>
    </source>
</evidence>
<comment type="similarity">
    <text evidence="2 7">Belongs to the major facilitator superfamily. Sugar transporter (TC 2.A.1.1) family.</text>
</comment>
<dbReference type="InterPro" id="IPR005829">
    <property type="entry name" value="Sugar_transporter_CS"/>
</dbReference>
<dbReference type="PANTHER" id="PTHR48022:SF83">
    <property type="entry name" value="MAJOR FACILITATOR SUPERFAMILY (MFS) PROFILE DOMAIN-CONTAINING PROTEIN"/>
    <property type="match status" value="1"/>
</dbReference>
<evidence type="ECO:0000256" key="8">
    <source>
        <dbReference type="SAM" id="Phobius"/>
    </source>
</evidence>
<dbReference type="AlphaFoldDB" id="A0A376B0R7"/>
<dbReference type="PROSITE" id="PS00217">
    <property type="entry name" value="SUGAR_TRANSPORT_2"/>
    <property type="match status" value="1"/>
</dbReference>
<feature type="transmembrane region" description="Helical" evidence="8">
    <location>
        <begin position="242"/>
        <end position="263"/>
    </location>
</feature>
<feature type="transmembrane region" description="Helical" evidence="8">
    <location>
        <begin position="168"/>
        <end position="190"/>
    </location>
</feature>
<evidence type="ECO:0000259" key="9">
    <source>
        <dbReference type="PROSITE" id="PS50850"/>
    </source>
</evidence>
<name>A0A376B0R7_9ASCO</name>
<feature type="domain" description="Major facilitator superfamily (MFS) profile" evidence="9">
    <location>
        <begin position="68"/>
        <end position="516"/>
    </location>
</feature>
<feature type="transmembrane region" description="Helical" evidence="8">
    <location>
        <begin position="66"/>
        <end position="92"/>
    </location>
</feature>
<organism evidence="10 11">
    <name type="scientific">Saccharomycodes ludwigii</name>
    <dbReference type="NCBI Taxonomy" id="36035"/>
    <lineage>
        <taxon>Eukaryota</taxon>
        <taxon>Fungi</taxon>
        <taxon>Dikarya</taxon>
        <taxon>Ascomycota</taxon>
        <taxon>Saccharomycotina</taxon>
        <taxon>Saccharomycetes</taxon>
        <taxon>Saccharomycodales</taxon>
        <taxon>Saccharomycodaceae</taxon>
        <taxon>Saccharomycodes</taxon>
    </lineage>
</organism>
<dbReference type="InterPro" id="IPR036259">
    <property type="entry name" value="MFS_trans_sf"/>
</dbReference>
<accession>A0A376B0R7</accession>
<feature type="transmembrane region" description="Helical" evidence="8">
    <location>
        <begin position="144"/>
        <end position="162"/>
    </location>
</feature>
<comment type="subcellular location">
    <subcellularLocation>
        <location evidence="1">Membrane</location>
        <topology evidence="1">Multi-pass membrane protein</topology>
    </subcellularLocation>
</comment>
<feature type="transmembrane region" description="Helical" evidence="8">
    <location>
        <begin position="494"/>
        <end position="510"/>
    </location>
</feature>